<gene>
    <name evidence="7" type="ORF">GO499_10580</name>
</gene>
<evidence type="ECO:0000256" key="4">
    <source>
        <dbReference type="ARBA" id="ARBA00022840"/>
    </source>
</evidence>
<dbReference type="InterPro" id="IPR017871">
    <property type="entry name" value="ABC_transporter-like_CS"/>
</dbReference>
<dbReference type="PANTHER" id="PTHR24220">
    <property type="entry name" value="IMPORT ATP-BINDING PROTEIN"/>
    <property type="match status" value="1"/>
</dbReference>
<feature type="domain" description="ABC transporter" evidence="6">
    <location>
        <begin position="6"/>
        <end position="231"/>
    </location>
</feature>
<dbReference type="Proteomes" id="UP000464495">
    <property type="component" value="Chromosome"/>
</dbReference>
<dbReference type="GO" id="GO:0098796">
    <property type="term" value="C:membrane protein complex"/>
    <property type="evidence" value="ECO:0007669"/>
    <property type="project" value="UniProtKB-ARBA"/>
</dbReference>
<keyword evidence="2" id="KW-0997">Cell inner membrane</keyword>
<keyword evidence="2" id="KW-0472">Membrane</keyword>
<comment type="similarity">
    <text evidence="5">Belongs to the ABC transporter superfamily. Macrolide exporter (TC 3.A.1.122) family.</text>
</comment>
<dbReference type="RefSeq" id="WP_161862153.1">
    <property type="nucleotide sequence ID" value="NZ_CP046620.1"/>
</dbReference>
<accession>A0A6P1T1R3</accession>
<dbReference type="SUPFAM" id="SSF52540">
    <property type="entry name" value="P-loop containing nucleoside triphosphate hydrolases"/>
    <property type="match status" value="1"/>
</dbReference>
<dbReference type="AlphaFoldDB" id="A0A6P1T1R3"/>
<dbReference type="InterPro" id="IPR015854">
    <property type="entry name" value="ABC_transpr_LolD-like"/>
</dbReference>
<sequence length="233" mass="24728">MEAPVIALDDVTLSLDGNAGRVEILKGISLSVPKGETLGLVGPSGSGKSSLLMVMGGLEMATSGSVSVLGRNITHLGEDDLARFRRDNMGVVFQSFHLIPTMTALENVATPLELAGRRDAFERAEAELASVGLGDRVHHYPAQMSGGEQQRVALARASAPRPAVLLADEPTGNLDGATGEAIMKLLFDLRDRHGSTLVLVTHSHELSKRCDRIIRLRDGSLDGDADEKVEAAE</sequence>
<dbReference type="SMART" id="SM00382">
    <property type="entry name" value="AAA"/>
    <property type="match status" value="1"/>
</dbReference>
<dbReference type="InterPro" id="IPR017911">
    <property type="entry name" value="MacB-like_ATP-bd"/>
</dbReference>
<keyword evidence="8" id="KW-1185">Reference proteome</keyword>
<dbReference type="PANTHER" id="PTHR24220:SF659">
    <property type="entry name" value="TRANSPORTER, PUTATIVE-RELATED"/>
    <property type="match status" value="1"/>
</dbReference>
<dbReference type="GO" id="GO:0022857">
    <property type="term" value="F:transmembrane transporter activity"/>
    <property type="evidence" value="ECO:0007669"/>
    <property type="project" value="TreeGrafter"/>
</dbReference>
<keyword evidence="2" id="KW-1003">Cell membrane</keyword>
<dbReference type="GO" id="GO:0005886">
    <property type="term" value="C:plasma membrane"/>
    <property type="evidence" value="ECO:0007669"/>
    <property type="project" value="TreeGrafter"/>
</dbReference>
<evidence type="ECO:0000256" key="1">
    <source>
        <dbReference type="ARBA" id="ARBA00022448"/>
    </source>
</evidence>
<protein>
    <submittedName>
        <fullName evidence="7">ATP-binding cassette domain-containing protein</fullName>
    </submittedName>
</protein>
<dbReference type="PROSITE" id="PS50893">
    <property type="entry name" value="ABC_TRANSPORTER_2"/>
    <property type="match status" value="1"/>
</dbReference>
<dbReference type="CDD" id="cd03255">
    <property type="entry name" value="ABC_MJ0796_LolCDE_FtsE"/>
    <property type="match status" value="1"/>
</dbReference>
<dbReference type="GO" id="GO:0005524">
    <property type="term" value="F:ATP binding"/>
    <property type="evidence" value="ECO:0007669"/>
    <property type="project" value="UniProtKB-KW"/>
</dbReference>
<evidence type="ECO:0000256" key="3">
    <source>
        <dbReference type="ARBA" id="ARBA00022741"/>
    </source>
</evidence>
<dbReference type="InterPro" id="IPR003439">
    <property type="entry name" value="ABC_transporter-like_ATP-bd"/>
</dbReference>
<proteinExistence type="inferred from homology"/>
<keyword evidence="3" id="KW-0547">Nucleotide-binding</keyword>
<dbReference type="Pfam" id="PF00005">
    <property type="entry name" value="ABC_tran"/>
    <property type="match status" value="1"/>
</dbReference>
<organism evidence="7 8">
    <name type="scientific">Algicella marina</name>
    <dbReference type="NCBI Taxonomy" id="2683284"/>
    <lineage>
        <taxon>Bacteria</taxon>
        <taxon>Pseudomonadati</taxon>
        <taxon>Pseudomonadota</taxon>
        <taxon>Alphaproteobacteria</taxon>
        <taxon>Rhodobacterales</taxon>
        <taxon>Paracoccaceae</taxon>
        <taxon>Algicella</taxon>
    </lineage>
</organism>
<dbReference type="KEGG" id="amaq:GO499_10580"/>
<dbReference type="FunFam" id="3.40.50.300:FF:000032">
    <property type="entry name" value="Export ABC transporter ATP-binding protein"/>
    <property type="match status" value="1"/>
</dbReference>
<evidence type="ECO:0000313" key="7">
    <source>
        <dbReference type="EMBL" id="QHQ35593.1"/>
    </source>
</evidence>
<keyword evidence="4 7" id="KW-0067">ATP-binding</keyword>
<evidence type="ECO:0000313" key="8">
    <source>
        <dbReference type="Proteomes" id="UP000464495"/>
    </source>
</evidence>
<dbReference type="PROSITE" id="PS00211">
    <property type="entry name" value="ABC_TRANSPORTER_1"/>
    <property type="match status" value="1"/>
</dbReference>
<dbReference type="InterPro" id="IPR003593">
    <property type="entry name" value="AAA+_ATPase"/>
</dbReference>
<dbReference type="EMBL" id="CP046620">
    <property type="protein sequence ID" value="QHQ35593.1"/>
    <property type="molecule type" value="Genomic_DNA"/>
</dbReference>
<evidence type="ECO:0000259" key="6">
    <source>
        <dbReference type="PROSITE" id="PS50893"/>
    </source>
</evidence>
<evidence type="ECO:0000256" key="2">
    <source>
        <dbReference type="ARBA" id="ARBA00022519"/>
    </source>
</evidence>
<evidence type="ECO:0000256" key="5">
    <source>
        <dbReference type="ARBA" id="ARBA00038388"/>
    </source>
</evidence>
<name>A0A6P1T1R3_9RHOB</name>
<dbReference type="Gene3D" id="3.40.50.300">
    <property type="entry name" value="P-loop containing nucleotide triphosphate hydrolases"/>
    <property type="match status" value="1"/>
</dbReference>
<reference evidence="7 8" key="1">
    <citation type="submission" date="2019-12" db="EMBL/GenBank/DDBJ databases">
        <title>Complete genome sequence of Algicella marina strain 9Alg 56(T) isolated from the red alga Tichocarpus crinitus.</title>
        <authorList>
            <person name="Kim S.-G."/>
            <person name="Nedashkovskaya O.I."/>
        </authorList>
    </citation>
    <scope>NUCLEOTIDE SEQUENCE [LARGE SCALE GENOMIC DNA]</scope>
    <source>
        <strain evidence="7 8">9Alg 56</strain>
    </source>
</reference>
<dbReference type="InterPro" id="IPR027417">
    <property type="entry name" value="P-loop_NTPase"/>
</dbReference>
<keyword evidence="1" id="KW-0813">Transport</keyword>
<dbReference type="GO" id="GO:0016887">
    <property type="term" value="F:ATP hydrolysis activity"/>
    <property type="evidence" value="ECO:0007669"/>
    <property type="project" value="InterPro"/>
</dbReference>